<dbReference type="Proteomes" id="UP000503540">
    <property type="component" value="Chromosome"/>
</dbReference>
<evidence type="ECO:0000313" key="9">
    <source>
        <dbReference type="EMBL" id="QIS12817.1"/>
    </source>
</evidence>
<evidence type="ECO:0000256" key="1">
    <source>
        <dbReference type="ARBA" id="ARBA00004651"/>
    </source>
</evidence>
<keyword evidence="6 7" id="KW-0472">Membrane</keyword>
<comment type="similarity">
    <text evidence="2 7">Belongs to the DedA family.</text>
</comment>
<keyword evidence="4 7" id="KW-0812">Transmembrane</keyword>
<dbReference type="InterPro" id="IPR032818">
    <property type="entry name" value="DedA-like"/>
</dbReference>
<evidence type="ECO:0000256" key="3">
    <source>
        <dbReference type="ARBA" id="ARBA00022475"/>
    </source>
</evidence>
<reference evidence="9 10" key="1">
    <citation type="journal article" date="2019" name="ACS Chem. Biol.">
        <title>Identification and Mobilization of a Cryptic Antibiotic Biosynthesis Gene Locus from a Human-Pathogenic Nocardia Isolate.</title>
        <authorList>
            <person name="Herisse M."/>
            <person name="Ishida K."/>
            <person name="Porter J.L."/>
            <person name="Howden B."/>
            <person name="Hertweck C."/>
            <person name="Stinear T.P."/>
            <person name="Pidot S.J."/>
        </authorList>
    </citation>
    <scope>NUCLEOTIDE SEQUENCE [LARGE SCALE GENOMIC DNA]</scope>
    <source>
        <strain evidence="9 10">AUSMDU00012717</strain>
    </source>
</reference>
<feature type="transmembrane region" description="Helical" evidence="7">
    <location>
        <begin position="49"/>
        <end position="71"/>
    </location>
</feature>
<evidence type="ECO:0000256" key="6">
    <source>
        <dbReference type="ARBA" id="ARBA00023136"/>
    </source>
</evidence>
<dbReference type="KEGG" id="nah:F5544_24810"/>
<keyword evidence="5 7" id="KW-1133">Transmembrane helix</keyword>
<sequence>MNQTLLMSATVVTWSALQARIYPAGNVAAIGSVGTMDSLLHRILDIAPVWVYLIVTLLVFAEDAIFIGFVVPGETAAVIGGVAASQGHVQLWAMILLVIAAAIIGDSVGYEVGKHVGPRLLQASILDRHRGRLDRARDFLARCGGWAVFLGRFTAFFRAMMPALAGTARMPYPRFLAFNAVGGIVWGATFVVLGFVAGQSYEAVAKTVGRDMAIGVAVIVVVGLVVWKVRERRRDRTIEAEYAATHEIQRS</sequence>
<dbReference type="PANTHER" id="PTHR30353">
    <property type="entry name" value="INNER MEMBRANE PROTEIN DEDA-RELATED"/>
    <property type="match status" value="1"/>
</dbReference>
<evidence type="ECO:0000256" key="4">
    <source>
        <dbReference type="ARBA" id="ARBA00022692"/>
    </source>
</evidence>
<dbReference type="EMBL" id="CP046172">
    <property type="protein sequence ID" value="QIS12817.1"/>
    <property type="molecule type" value="Genomic_DNA"/>
</dbReference>
<dbReference type="AlphaFoldDB" id="A0A6G9YIC9"/>
<keyword evidence="3 7" id="KW-1003">Cell membrane</keyword>
<dbReference type="PANTHER" id="PTHR30353:SF15">
    <property type="entry name" value="INNER MEMBRANE PROTEIN YABI"/>
    <property type="match status" value="1"/>
</dbReference>
<name>A0A6G9YIC9_9NOCA</name>
<evidence type="ECO:0000256" key="7">
    <source>
        <dbReference type="RuleBase" id="RU367016"/>
    </source>
</evidence>
<feature type="transmembrane region" description="Helical" evidence="7">
    <location>
        <begin position="91"/>
        <end position="110"/>
    </location>
</feature>
<evidence type="ECO:0000313" key="10">
    <source>
        <dbReference type="Proteomes" id="UP000503540"/>
    </source>
</evidence>
<proteinExistence type="inferred from homology"/>
<feature type="transmembrane region" description="Helical" evidence="7">
    <location>
        <begin position="208"/>
        <end position="227"/>
    </location>
</feature>
<accession>A0A6G9YIC9</accession>
<dbReference type="Pfam" id="PF09335">
    <property type="entry name" value="VTT_dom"/>
    <property type="match status" value="1"/>
</dbReference>
<evidence type="ECO:0000256" key="5">
    <source>
        <dbReference type="ARBA" id="ARBA00022989"/>
    </source>
</evidence>
<evidence type="ECO:0000256" key="2">
    <source>
        <dbReference type="ARBA" id="ARBA00010792"/>
    </source>
</evidence>
<protein>
    <submittedName>
        <fullName evidence="9">DedA family protein</fullName>
    </submittedName>
</protein>
<comment type="subcellular location">
    <subcellularLocation>
        <location evidence="1 7">Cell membrane</location>
        <topology evidence="1 7">Multi-pass membrane protein</topology>
    </subcellularLocation>
</comment>
<feature type="domain" description="VTT" evidence="8">
    <location>
        <begin position="71"/>
        <end position="194"/>
    </location>
</feature>
<evidence type="ECO:0000259" key="8">
    <source>
        <dbReference type="Pfam" id="PF09335"/>
    </source>
</evidence>
<gene>
    <name evidence="9" type="ORF">F5544_24810</name>
</gene>
<dbReference type="GO" id="GO:0005886">
    <property type="term" value="C:plasma membrane"/>
    <property type="evidence" value="ECO:0007669"/>
    <property type="project" value="UniProtKB-SubCell"/>
</dbReference>
<keyword evidence="10" id="KW-1185">Reference proteome</keyword>
<organism evidence="9 10">
    <name type="scientific">Nocardia arthritidis</name>
    <dbReference type="NCBI Taxonomy" id="228602"/>
    <lineage>
        <taxon>Bacteria</taxon>
        <taxon>Bacillati</taxon>
        <taxon>Actinomycetota</taxon>
        <taxon>Actinomycetes</taxon>
        <taxon>Mycobacteriales</taxon>
        <taxon>Nocardiaceae</taxon>
        <taxon>Nocardia</taxon>
    </lineage>
</organism>
<feature type="transmembrane region" description="Helical" evidence="7">
    <location>
        <begin position="172"/>
        <end position="196"/>
    </location>
</feature>
<dbReference type="InterPro" id="IPR032816">
    <property type="entry name" value="VTT_dom"/>
</dbReference>